<proteinExistence type="predicted"/>
<dbReference type="Proteomes" id="UP000266152">
    <property type="component" value="Unassembled WGS sequence"/>
</dbReference>
<evidence type="ECO:0000313" key="4">
    <source>
        <dbReference type="Proteomes" id="UP000266152"/>
    </source>
</evidence>
<reference evidence="3 4" key="1">
    <citation type="journal article" date="2018" name="PLoS Pathog.">
        <title>Evolution of structural diversity of trichothecenes, a family of toxins produced by plant pathogenic and entomopathogenic fungi.</title>
        <authorList>
            <person name="Proctor R.H."/>
            <person name="McCormick S.P."/>
            <person name="Kim H.S."/>
            <person name="Cardoza R.E."/>
            <person name="Stanley A.M."/>
            <person name="Lindo L."/>
            <person name="Kelly A."/>
            <person name="Brown D.W."/>
            <person name="Lee T."/>
            <person name="Vaughan M.M."/>
            <person name="Alexander N.J."/>
            <person name="Busman M."/>
            <person name="Gutierrez S."/>
        </authorList>
    </citation>
    <scope>NUCLEOTIDE SEQUENCE [LARGE SCALE GENOMIC DNA]</scope>
    <source>
        <strain evidence="3 4">NRRL 3299</strain>
    </source>
</reference>
<dbReference type="GO" id="GO:0005634">
    <property type="term" value="C:nucleus"/>
    <property type="evidence" value="ECO:0007669"/>
    <property type="project" value="UniProtKB-SubCell"/>
</dbReference>
<comment type="subcellular location">
    <subcellularLocation>
        <location evidence="1">Nucleus</location>
    </subcellularLocation>
</comment>
<dbReference type="InterPro" id="IPR021858">
    <property type="entry name" value="Fun_TF"/>
</dbReference>
<dbReference type="GO" id="GO:0003700">
    <property type="term" value="F:DNA-binding transcription factor activity"/>
    <property type="evidence" value="ECO:0007669"/>
    <property type="project" value="TreeGrafter"/>
</dbReference>
<dbReference type="GO" id="GO:0000976">
    <property type="term" value="F:transcription cis-regulatory region binding"/>
    <property type="evidence" value="ECO:0007669"/>
    <property type="project" value="TreeGrafter"/>
</dbReference>
<keyword evidence="2" id="KW-0539">Nucleus</keyword>
<dbReference type="AlphaFoldDB" id="A0A395SDS3"/>
<name>A0A395SDS3_FUSSP</name>
<dbReference type="Pfam" id="PF11951">
    <property type="entry name" value="Fungal_trans_2"/>
    <property type="match status" value="1"/>
</dbReference>
<keyword evidence="4" id="KW-1185">Reference proteome</keyword>
<protein>
    <submittedName>
        <fullName evidence="3">Acriflavine sensitivity control acr-2</fullName>
    </submittedName>
</protein>
<organism evidence="3 4">
    <name type="scientific">Fusarium sporotrichioides</name>
    <dbReference type="NCBI Taxonomy" id="5514"/>
    <lineage>
        <taxon>Eukaryota</taxon>
        <taxon>Fungi</taxon>
        <taxon>Dikarya</taxon>
        <taxon>Ascomycota</taxon>
        <taxon>Pezizomycotina</taxon>
        <taxon>Sordariomycetes</taxon>
        <taxon>Hypocreomycetidae</taxon>
        <taxon>Hypocreales</taxon>
        <taxon>Nectriaceae</taxon>
        <taxon>Fusarium</taxon>
    </lineage>
</organism>
<dbReference type="GO" id="GO:0045944">
    <property type="term" value="P:positive regulation of transcription by RNA polymerase II"/>
    <property type="evidence" value="ECO:0007669"/>
    <property type="project" value="TreeGrafter"/>
</dbReference>
<dbReference type="PANTHER" id="PTHR37534:SF15">
    <property type="entry name" value="ZN(II)2CYS6 TRANSCRIPTION FACTOR (EUROFUNG)"/>
    <property type="match status" value="1"/>
</dbReference>
<dbReference type="PANTHER" id="PTHR37534">
    <property type="entry name" value="TRANSCRIPTIONAL ACTIVATOR PROTEIN UGA3"/>
    <property type="match status" value="1"/>
</dbReference>
<evidence type="ECO:0000256" key="2">
    <source>
        <dbReference type="ARBA" id="ARBA00023242"/>
    </source>
</evidence>
<evidence type="ECO:0000313" key="3">
    <source>
        <dbReference type="EMBL" id="RGP70209.1"/>
    </source>
</evidence>
<comment type="caution">
    <text evidence="3">The sequence shown here is derived from an EMBL/GenBank/DDBJ whole genome shotgun (WGS) entry which is preliminary data.</text>
</comment>
<gene>
    <name evidence="3" type="ORF">FSPOR_4109</name>
</gene>
<dbReference type="STRING" id="5514.A0A395SDS3"/>
<accession>A0A395SDS3</accession>
<sequence length="310" mass="33805">MHNVAGCNDTVIAIILLAILDVFESGSGAWNLHLDGAKKMLQRQSVTGPLGGDRVVQALLNEALIFQILGSSLAKPGVLNSESTLPLIQPGDGSVPTPIGCPAAVLSVIETFALERRFNTVVASRIMGAKHLIDTLQYLRLYDVPAWAMEVSKTNLVVPYSDLVHLGAIWKLAAEIYASHILFHLTGDSSSLQPLLVDDLIGRYEFLQREDDALLKCLIWPTFIAGSASIDPKSRGWVSKTLERIWQIGHCANTKNAAVVLSTLWEKFDYVQCQAGSAQMSSEASGTSMSYQGYSWLDELSLLDGSWLFI</sequence>
<dbReference type="EMBL" id="PXOF01000053">
    <property type="protein sequence ID" value="RGP70209.1"/>
    <property type="molecule type" value="Genomic_DNA"/>
</dbReference>
<evidence type="ECO:0000256" key="1">
    <source>
        <dbReference type="ARBA" id="ARBA00004123"/>
    </source>
</evidence>